<comment type="caution">
    <text evidence="3">The sequence shown here is derived from an EMBL/GenBank/DDBJ whole genome shotgun (WGS) entry which is preliminary data.</text>
</comment>
<dbReference type="InParanoid" id="A0A024GF03"/>
<proteinExistence type="predicted"/>
<organism evidence="3 4">
    <name type="scientific">Albugo candida</name>
    <dbReference type="NCBI Taxonomy" id="65357"/>
    <lineage>
        <taxon>Eukaryota</taxon>
        <taxon>Sar</taxon>
        <taxon>Stramenopiles</taxon>
        <taxon>Oomycota</taxon>
        <taxon>Peronosporomycetes</taxon>
        <taxon>Albuginales</taxon>
        <taxon>Albuginaceae</taxon>
        <taxon>Albugo</taxon>
    </lineage>
</organism>
<evidence type="ECO:0000256" key="1">
    <source>
        <dbReference type="ARBA" id="ARBA00004123"/>
    </source>
</evidence>
<comment type="subcellular location">
    <subcellularLocation>
        <location evidence="1">Nucleus</location>
    </subcellularLocation>
</comment>
<dbReference type="STRING" id="65357.A0A024GF03"/>
<dbReference type="SUPFAM" id="SSF57850">
    <property type="entry name" value="RING/U-box"/>
    <property type="match status" value="1"/>
</dbReference>
<dbReference type="Gene3D" id="3.30.40.10">
    <property type="entry name" value="Zinc/RING finger domain, C3HC4 (zinc finger)"/>
    <property type="match status" value="1"/>
</dbReference>
<dbReference type="AlphaFoldDB" id="A0A024GF03"/>
<dbReference type="GO" id="GO:0005634">
    <property type="term" value="C:nucleus"/>
    <property type="evidence" value="ECO:0007669"/>
    <property type="project" value="UniProtKB-SubCell"/>
</dbReference>
<dbReference type="PANTHER" id="PTHR45893">
    <property type="entry name" value="POLYCOMB GROUP RING FINGER PROTEIN"/>
    <property type="match status" value="1"/>
</dbReference>
<keyword evidence="2" id="KW-0539">Nucleus</keyword>
<name>A0A024GF03_9STRA</name>
<dbReference type="Gene3D" id="3.10.20.90">
    <property type="entry name" value="Phosphatidylinositol 3-kinase Catalytic Subunit, Chain A, domain 1"/>
    <property type="match status" value="1"/>
</dbReference>
<dbReference type="InterPro" id="IPR051507">
    <property type="entry name" value="PcG_RING_finger"/>
</dbReference>
<evidence type="ECO:0008006" key="5">
    <source>
        <dbReference type="Google" id="ProtNLM"/>
    </source>
</evidence>
<dbReference type="InterPro" id="IPR013083">
    <property type="entry name" value="Znf_RING/FYVE/PHD"/>
</dbReference>
<sequence>MEFMTNIITTLENRTVQLHHTLSHQKSAHPPQNSHFLKVTVPISSINDHFVCVLCEGYLRDAHTIPECLHSCTSCNSPRKNNHNHTFVFIAITVCKSCIYRHFLIQQERTCPKCNLLLKPCPITTLVSDQQIQNLLDFVWPELSEKDAIEEKAFYAQHRFAKKQALAMTPASYKGSKTRAFDSGKLRGLRNDDRLAFQEQQIINISLHVVPLTAGVPALPRPYLSVSGAFRIYALRKYICRQLSMDEKDTVSRMEIRCLNATVGQDLSMYFIQRTMWYRHHPNVPTIMLKYAC</sequence>
<dbReference type="Proteomes" id="UP000053237">
    <property type="component" value="Unassembled WGS sequence"/>
</dbReference>
<evidence type="ECO:0000256" key="2">
    <source>
        <dbReference type="ARBA" id="ARBA00023242"/>
    </source>
</evidence>
<accession>A0A024GF03</accession>
<reference evidence="3 4" key="1">
    <citation type="submission" date="2012-05" db="EMBL/GenBank/DDBJ databases">
        <title>Recombination and specialization in a pathogen metapopulation.</title>
        <authorList>
            <person name="Gardiner A."/>
            <person name="Kemen E."/>
            <person name="Schultz-Larsen T."/>
            <person name="MacLean D."/>
            <person name="Van Oosterhout C."/>
            <person name="Jones J.D.G."/>
        </authorList>
    </citation>
    <scope>NUCLEOTIDE SEQUENCE [LARGE SCALE GENOMIC DNA]</scope>
    <source>
        <strain evidence="3 4">Ac Nc2</strain>
    </source>
</reference>
<dbReference type="EMBL" id="CAIX01000094">
    <property type="protein sequence ID" value="CCI45287.1"/>
    <property type="molecule type" value="Genomic_DNA"/>
</dbReference>
<evidence type="ECO:0000313" key="3">
    <source>
        <dbReference type="EMBL" id="CCI45287.1"/>
    </source>
</evidence>
<dbReference type="OrthoDB" id="1305878at2759"/>
<protein>
    <recommendedName>
        <fullName evidence="5">RING-type domain-containing protein</fullName>
    </recommendedName>
</protein>
<gene>
    <name evidence="3" type="ORF">BN9_061600</name>
</gene>
<keyword evidence="4" id="KW-1185">Reference proteome</keyword>
<evidence type="ECO:0000313" key="4">
    <source>
        <dbReference type="Proteomes" id="UP000053237"/>
    </source>
</evidence>